<protein>
    <submittedName>
        <fullName evidence="1">Uncharacterized protein</fullName>
    </submittedName>
</protein>
<comment type="caution">
    <text evidence="1">The sequence shown here is derived from an EMBL/GenBank/DDBJ whole genome shotgun (WGS) entry which is preliminary data.</text>
</comment>
<evidence type="ECO:0000313" key="1">
    <source>
        <dbReference type="EMBL" id="KAI4386223.1"/>
    </source>
</evidence>
<accession>A0ACB9S9I1</accession>
<organism evidence="1 2">
    <name type="scientific">Melastoma candidum</name>
    <dbReference type="NCBI Taxonomy" id="119954"/>
    <lineage>
        <taxon>Eukaryota</taxon>
        <taxon>Viridiplantae</taxon>
        <taxon>Streptophyta</taxon>
        <taxon>Embryophyta</taxon>
        <taxon>Tracheophyta</taxon>
        <taxon>Spermatophyta</taxon>
        <taxon>Magnoliopsida</taxon>
        <taxon>eudicotyledons</taxon>
        <taxon>Gunneridae</taxon>
        <taxon>Pentapetalae</taxon>
        <taxon>rosids</taxon>
        <taxon>malvids</taxon>
        <taxon>Myrtales</taxon>
        <taxon>Melastomataceae</taxon>
        <taxon>Melastomatoideae</taxon>
        <taxon>Melastomateae</taxon>
        <taxon>Melastoma</taxon>
    </lineage>
</organism>
<keyword evidence="2" id="KW-1185">Reference proteome</keyword>
<sequence>MEEWGEVHSADDKGSSEKIKRRFKTPQQLVGLEEFYNEHKYPTEEMRSQLAEELGLTEKQISGWFCHRRLKDKKLLRDEANGDGRQDWSSGVNQDHVSGLKQDSCGSTKQSDRLLFDPREVESRRLHRPNSSSADLTVELKGQYAGNFTAPGDTSSGSSSASRDRFCNQVAEHRDRFFSKNEVFNPNLSIGKSMMDVKYKPSGYLKRKGQVENAAITAVKRQLGRHYRDDGPLLNIHFDPLPPGAFESPIDDPDFGSHCAEDPTLAPPHRFGAHKQRNLDSRFVNYNSKADYRRSYEEGNFQGEHSFGYYDHQTHNQSKKKYGSSNTLDEFGGRKLSDAPEYHNGDMYVYNGGRENRTTTGHPAEETRQEFASNCLPPKNMKNSGRKDCYVHDYSTVNNRIVQNEKMKLEHEERQYSKSLHPGEEEPSRKNLKKDKRHRDRESSGYLNYDREKIHSLQDIQTTTRFRAKPLQQDGASFSLPPRKYKTTVSSLGVQSYMEEKDGGSEYSEE</sequence>
<evidence type="ECO:0000313" key="2">
    <source>
        <dbReference type="Proteomes" id="UP001057402"/>
    </source>
</evidence>
<name>A0ACB9S9I1_9MYRT</name>
<proteinExistence type="predicted"/>
<gene>
    <name evidence="1" type="ORF">MLD38_004174</name>
</gene>
<reference evidence="2" key="1">
    <citation type="journal article" date="2023" name="Front. Plant Sci.">
        <title>Chromosomal-level genome assembly of Melastoma candidum provides insights into trichome evolution.</title>
        <authorList>
            <person name="Zhong Y."/>
            <person name="Wu W."/>
            <person name="Sun C."/>
            <person name="Zou P."/>
            <person name="Liu Y."/>
            <person name="Dai S."/>
            <person name="Zhou R."/>
        </authorList>
    </citation>
    <scope>NUCLEOTIDE SEQUENCE [LARGE SCALE GENOMIC DNA]</scope>
</reference>
<dbReference type="Proteomes" id="UP001057402">
    <property type="component" value="Chromosome 2"/>
</dbReference>
<dbReference type="EMBL" id="CM042881">
    <property type="protein sequence ID" value="KAI4386223.1"/>
    <property type="molecule type" value="Genomic_DNA"/>
</dbReference>